<dbReference type="Proteomes" id="UP000315759">
    <property type="component" value="Unassembled WGS sequence"/>
</dbReference>
<accession>A0A544W664</accession>
<dbReference type="RefSeq" id="WP_142551170.1">
    <property type="nucleotide sequence ID" value="NZ_VIFX01000005.1"/>
</dbReference>
<feature type="domain" description="Methyltransferase type 11" evidence="1">
    <location>
        <begin position="80"/>
        <end position="179"/>
    </location>
</feature>
<keyword evidence="2" id="KW-0489">Methyltransferase</keyword>
<dbReference type="GO" id="GO:0032259">
    <property type="term" value="P:methylation"/>
    <property type="evidence" value="ECO:0007669"/>
    <property type="project" value="UniProtKB-KW"/>
</dbReference>
<organism evidence="2 3">
    <name type="scientific">Mycolicibacterium hodleri</name>
    <dbReference type="NCBI Taxonomy" id="49897"/>
    <lineage>
        <taxon>Bacteria</taxon>
        <taxon>Bacillati</taxon>
        <taxon>Actinomycetota</taxon>
        <taxon>Actinomycetes</taxon>
        <taxon>Mycobacteriales</taxon>
        <taxon>Mycobacteriaceae</taxon>
        <taxon>Mycolicibacterium</taxon>
    </lineage>
</organism>
<reference evidence="2 3" key="1">
    <citation type="submission" date="2018-10" db="EMBL/GenBank/DDBJ databases">
        <title>Draft genome of Mycobacterium hodleri strain B.</title>
        <authorList>
            <person name="Amande T.J."/>
            <person name="Mcgenity T.J."/>
        </authorList>
    </citation>
    <scope>NUCLEOTIDE SEQUENCE [LARGE SCALE GENOMIC DNA]</scope>
    <source>
        <strain evidence="2 3">B</strain>
    </source>
</reference>
<protein>
    <submittedName>
        <fullName evidence="2">Class I SAM-dependent methyltransferase</fullName>
    </submittedName>
</protein>
<dbReference type="AlphaFoldDB" id="A0A544W664"/>
<dbReference type="GO" id="GO:0008757">
    <property type="term" value="F:S-adenosylmethionine-dependent methyltransferase activity"/>
    <property type="evidence" value="ECO:0007669"/>
    <property type="project" value="InterPro"/>
</dbReference>
<dbReference type="EMBL" id="VIFX01000005">
    <property type="protein sequence ID" value="TQR87720.1"/>
    <property type="molecule type" value="Genomic_DNA"/>
</dbReference>
<dbReference type="SUPFAM" id="SSF53335">
    <property type="entry name" value="S-adenosyl-L-methionine-dependent methyltransferases"/>
    <property type="match status" value="1"/>
</dbReference>
<evidence type="ECO:0000259" key="1">
    <source>
        <dbReference type="Pfam" id="PF08241"/>
    </source>
</evidence>
<dbReference type="Pfam" id="PF08241">
    <property type="entry name" value="Methyltransf_11"/>
    <property type="match status" value="1"/>
</dbReference>
<sequence>MRAVLKAVGRAVPAQGISRRIADARNYWSASSGEAWPSDSHWRNGLGDEAWLEVGRDHLGIFQRFAKGLDLPSSPGRVIEWGCGGGANAVAFAPIASTFLAADVAAESVTECVRQVRAVCHTPVEAVHIDIENPERAVQGREGSCDTFLCLYVIELTAGPEEALRIVRIAEQFLVSGGMAFIQVKYRTADRRTRGHRRDYRRHLANMTTFGIDEFWLRAIDCGLTPKLITLVPRNRLDTRYAYYALIKP</sequence>
<dbReference type="InterPro" id="IPR013216">
    <property type="entry name" value="Methyltransf_11"/>
</dbReference>
<evidence type="ECO:0000313" key="3">
    <source>
        <dbReference type="Proteomes" id="UP000315759"/>
    </source>
</evidence>
<keyword evidence="3" id="KW-1185">Reference proteome</keyword>
<name>A0A544W664_9MYCO</name>
<evidence type="ECO:0000313" key="2">
    <source>
        <dbReference type="EMBL" id="TQR87720.1"/>
    </source>
</evidence>
<proteinExistence type="predicted"/>
<dbReference type="InterPro" id="IPR029063">
    <property type="entry name" value="SAM-dependent_MTases_sf"/>
</dbReference>
<gene>
    <name evidence="2" type="ORF">D8S82_05925</name>
</gene>
<keyword evidence="2" id="KW-0808">Transferase</keyword>
<comment type="caution">
    <text evidence="2">The sequence shown here is derived from an EMBL/GenBank/DDBJ whole genome shotgun (WGS) entry which is preliminary data.</text>
</comment>
<dbReference type="Gene3D" id="3.40.50.150">
    <property type="entry name" value="Vaccinia Virus protein VP39"/>
    <property type="match status" value="1"/>
</dbReference>